<dbReference type="Gene3D" id="3.60.21.10">
    <property type="match status" value="1"/>
</dbReference>
<proteinExistence type="inferred from homology"/>
<dbReference type="InParanoid" id="A0A4R6QNI1"/>
<reference evidence="6 7" key="1">
    <citation type="submission" date="2019-03" db="EMBL/GenBank/DDBJ databases">
        <title>Genomic Encyclopedia of Type Strains, Phase IV (KMG-IV): sequencing the most valuable type-strain genomes for metagenomic binning, comparative biology and taxonomic classification.</title>
        <authorList>
            <person name="Goeker M."/>
        </authorList>
    </citation>
    <scope>NUCLEOTIDE SEQUENCE [LARGE SCALE GENOMIC DNA]</scope>
    <source>
        <strain evidence="6 7">DSM 16998</strain>
    </source>
</reference>
<comment type="caution">
    <text evidence="6">The sequence shown here is derived from an EMBL/GenBank/DDBJ whole genome shotgun (WGS) entry which is preliminary data.</text>
</comment>
<keyword evidence="1" id="KW-0479">Metal-binding</keyword>
<dbReference type="SUPFAM" id="SSF56300">
    <property type="entry name" value="Metallo-dependent phosphatases"/>
    <property type="match status" value="1"/>
</dbReference>
<dbReference type="GO" id="GO:0046872">
    <property type="term" value="F:metal ion binding"/>
    <property type="evidence" value="ECO:0007669"/>
    <property type="project" value="UniProtKB-KW"/>
</dbReference>
<protein>
    <submittedName>
        <fullName evidence="6">3',5'-cyclic AMP phosphodiesterase CpdA</fullName>
    </submittedName>
</protein>
<keyword evidence="2" id="KW-0378">Hydrolase</keyword>
<dbReference type="Proteomes" id="UP000295361">
    <property type="component" value="Unassembled WGS sequence"/>
</dbReference>
<keyword evidence="3" id="KW-0408">Iron</keyword>
<evidence type="ECO:0000313" key="7">
    <source>
        <dbReference type="Proteomes" id="UP000295361"/>
    </source>
</evidence>
<dbReference type="GO" id="GO:0016787">
    <property type="term" value="F:hydrolase activity"/>
    <property type="evidence" value="ECO:0007669"/>
    <property type="project" value="UniProtKB-KW"/>
</dbReference>
<evidence type="ECO:0000256" key="4">
    <source>
        <dbReference type="ARBA" id="ARBA00025742"/>
    </source>
</evidence>
<gene>
    <name evidence="6" type="ORF">DES47_103129</name>
</gene>
<evidence type="ECO:0000256" key="3">
    <source>
        <dbReference type="ARBA" id="ARBA00023004"/>
    </source>
</evidence>
<dbReference type="PANTHER" id="PTHR42988">
    <property type="entry name" value="PHOSPHOHYDROLASE"/>
    <property type="match status" value="1"/>
</dbReference>
<dbReference type="Pfam" id="PF00149">
    <property type="entry name" value="Metallophos"/>
    <property type="match status" value="1"/>
</dbReference>
<comment type="similarity">
    <text evidence="4">Belongs to the cyclic nucleotide phosphodiesterase class-III family.</text>
</comment>
<dbReference type="InterPro" id="IPR050884">
    <property type="entry name" value="CNP_phosphodiesterase-III"/>
</dbReference>
<dbReference type="PANTHER" id="PTHR42988:SF2">
    <property type="entry name" value="CYCLIC NUCLEOTIDE PHOSPHODIESTERASE CBUA0032-RELATED"/>
    <property type="match status" value="1"/>
</dbReference>
<sequence length="275" mass="30682">MTVLLQVSDPHFGTERAEVVEALVALALAQRPDVLLLSGDITQRATHAQFKAARAFVDRLQVPVVLAIPGNHDIPLFNPLARLLAPYAHYARAFGDGLEPQFENDEVLVLALNTTRRYRHTDGEVSAAQIESVAQRLMAARPGQWRIVMTHQPVAVTREQDRHNLLHGHEAALRRWAEAGADMVVGGHIHLPFVLPLRERWPGLAHPMWAVQAGTALSTRIRADAGNSVNILRIDAAHLDDGTRRGCSVERWDHDDTRRCFELVRAHPMSRSHDD</sequence>
<dbReference type="RefSeq" id="WP_133700948.1">
    <property type="nucleotide sequence ID" value="NZ_SNXS01000003.1"/>
</dbReference>
<keyword evidence="7" id="KW-1185">Reference proteome</keyword>
<feature type="domain" description="Calcineurin-like phosphoesterase" evidence="5">
    <location>
        <begin position="4"/>
        <end position="191"/>
    </location>
</feature>
<dbReference type="AlphaFoldDB" id="A0A4R6QNI1"/>
<dbReference type="InterPro" id="IPR004843">
    <property type="entry name" value="Calcineurin-like_PHP"/>
</dbReference>
<evidence type="ECO:0000313" key="6">
    <source>
        <dbReference type="EMBL" id="TDP71151.1"/>
    </source>
</evidence>
<dbReference type="OrthoDB" id="9811542at2"/>
<dbReference type="InterPro" id="IPR029052">
    <property type="entry name" value="Metallo-depent_PP-like"/>
</dbReference>
<evidence type="ECO:0000256" key="1">
    <source>
        <dbReference type="ARBA" id="ARBA00022723"/>
    </source>
</evidence>
<dbReference type="EMBL" id="SNXS01000003">
    <property type="protein sequence ID" value="TDP71151.1"/>
    <property type="molecule type" value="Genomic_DNA"/>
</dbReference>
<name>A0A4R6QNI1_9BURK</name>
<accession>A0A4R6QNI1</accession>
<organism evidence="6 7">
    <name type="scientific">Roseateles toxinivorans</name>
    <dbReference type="NCBI Taxonomy" id="270368"/>
    <lineage>
        <taxon>Bacteria</taxon>
        <taxon>Pseudomonadati</taxon>
        <taxon>Pseudomonadota</taxon>
        <taxon>Betaproteobacteria</taxon>
        <taxon>Burkholderiales</taxon>
        <taxon>Sphaerotilaceae</taxon>
        <taxon>Roseateles</taxon>
    </lineage>
</organism>
<evidence type="ECO:0000256" key="2">
    <source>
        <dbReference type="ARBA" id="ARBA00022801"/>
    </source>
</evidence>
<evidence type="ECO:0000259" key="5">
    <source>
        <dbReference type="Pfam" id="PF00149"/>
    </source>
</evidence>